<evidence type="ECO:0000313" key="2">
    <source>
        <dbReference type="Proteomes" id="UP001057402"/>
    </source>
</evidence>
<reference evidence="2" key="1">
    <citation type="journal article" date="2023" name="Front. Plant Sci.">
        <title>Chromosomal-level genome assembly of Melastoma candidum provides insights into trichome evolution.</title>
        <authorList>
            <person name="Zhong Y."/>
            <person name="Wu W."/>
            <person name="Sun C."/>
            <person name="Zou P."/>
            <person name="Liu Y."/>
            <person name="Dai S."/>
            <person name="Zhou R."/>
        </authorList>
    </citation>
    <scope>NUCLEOTIDE SEQUENCE [LARGE SCALE GENOMIC DNA]</scope>
</reference>
<organism evidence="1 2">
    <name type="scientific">Melastoma candidum</name>
    <dbReference type="NCBI Taxonomy" id="119954"/>
    <lineage>
        <taxon>Eukaryota</taxon>
        <taxon>Viridiplantae</taxon>
        <taxon>Streptophyta</taxon>
        <taxon>Embryophyta</taxon>
        <taxon>Tracheophyta</taxon>
        <taxon>Spermatophyta</taxon>
        <taxon>Magnoliopsida</taxon>
        <taxon>eudicotyledons</taxon>
        <taxon>Gunneridae</taxon>
        <taxon>Pentapetalae</taxon>
        <taxon>rosids</taxon>
        <taxon>malvids</taxon>
        <taxon>Myrtales</taxon>
        <taxon>Melastomataceae</taxon>
        <taxon>Melastomatoideae</taxon>
        <taxon>Melastomateae</taxon>
        <taxon>Melastoma</taxon>
    </lineage>
</organism>
<comment type="caution">
    <text evidence="1">The sequence shown here is derived from an EMBL/GenBank/DDBJ whole genome shotgun (WGS) entry which is preliminary data.</text>
</comment>
<accession>A0ACB9QPF0</accession>
<protein>
    <submittedName>
        <fullName evidence="1">Uncharacterized protein</fullName>
    </submittedName>
</protein>
<sequence length="570" mass="63598">MENEEGTGPGILKKQQLALAVRSIQWCYGIFWSVSTRQPGVLEWGDGYYNGDIKTRKMVQSMDSIMDQLGLQRSEQLRELYESLLTGEPNPQVKRPSAALSPEDLTDTEWYYLVCMSFVFDIGQGLPGRTLASNRTMWICNAPFADSKIFTRSLLAKSASIQTVVCFPFLGGVIELGATEQVPEDLSLIHYVKTSFLEIPNPKASKRFVNNVTHMSSKDLGNYAGSRDFEEPQSVPVVRDLPEISLWSSSCRFKPTYIPESSFLVEGANTIASPVRSWQHIDNHFGNCINASDSISEALVDPSLVLEDDKSLSFSKLAVADDQCSDHYQNILAAVLKTSGPLIPRQPFQNGGRVSSFSHWKKELSCSKRIHGGNTQKLLKKILSKVPQMHNKGTTSSEGSVHKKSALKPETDDIVVNHTLLVRRRRKKINQRLAILKSMIPLADKVDGVSLLDETIEYLQELESRVDELESGLRAGEGEIRAKRKSPDATERTTNICCRSKKLQPHERKVHSADDLDTTDFTVIIKERNVLIEMGSEEGGVTARNNIRSEQSSTGDSFGPVIHSTWHPFL</sequence>
<dbReference type="Proteomes" id="UP001057402">
    <property type="component" value="Chromosome 5"/>
</dbReference>
<evidence type="ECO:0000313" key="1">
    <source>
        <dbReference type="EMBL" id="KAI4367871.1"/>
    </source>
</evidence>
<gene>
    <name evidence="1" type="ORF">MLD38_016494</name>
</gene>
<keyword evidence="2" id="KW-1185">Reference proteome</keyword>
<dbReference type="EMBL" id="CM042884">
    <property type="protein sequence ID" value="KAI4367871.1"/>
    <property type="molecule type" value="Genomic_DNA"/>
</dbReference>
<name>A0ACB9QPF0_9MYRT</name>
<proteinExistence type="predicted"/>